<dbReference type="PANTHER" id="PTHR10545:SF29">
    <property type="entry name" value="GH14572P-RELATED"/>
    <property type="match status" value="1"/>
</dbReference>
<name>A0A402D3A5_9BACT</name>
<keyword evidence="2" id="KW-0808">Transferase</keyword>
<accession>A0A402D3A5</accession>
<dbReference type="CDD" id="cd04301">
    <property type="entry name" value="NAT_SF"/>
    <property type="match status" value="1"/>
</dbReference>
<dbReference type="AlphaFoldDB" id="A0A402D3A5"/>
<dbReference type="InterPro" id="IPR051016">
    <property type="entry name" value="Diverse_Substrate_AcTransf"/>
</dbReference>
<keyword evidence="5" id="KW-1185">Reference proteome</keyword>
<protein>
    <submittedName>
        <fullName evidence="4">N-acetyltransferase</fullName>
    </submittedName>
</protein>
<dbReference type="OrthoDB" id="9792929at2"/>
<dbReference type="InterPro" id="IPR000182">
    <property type="entry name" value="GNAT_dom"/>
</dbReference>
<dbReference type="RefSeq" id="WP_119323975.1">
    <property type="nucleotide sequence ID" value="NZ_AP025739.1"/>
</dbReference>
<dbReference type="GO" id="GO:0008080">
    <property type="term" value="F:N-acetyltransferase activity"/>
    <property type="evidence" value="ECO:0007669"/>
    <property type="project" value="TreeGrafter"/>
</dbReference>
<dbReference type="KEGG" id="ccot:CCAX7_005650"/>
<dbReference type="FunFam" id="3.40.630.30:FF:000064">
    <property type="entry name" value="GNAT family acetyltransferase"/>
    <property type="match status" value="1"/>
</dbReference>
<dbReference type="InterPro" id="IPR016181">
    <property type="entry name" value="Acyl_CoA_acyltransferase"/>
</dbReference>
<dbReference type="FunCoup" id="A0A402D3A5">
    <property type="interactions" value="11"/>
</dbReference>
<dbReference type="Proteomes" id="UP000287394">
    <property type="component" value="Chromosome"/>
</dbReference>
<dbReference type="PROSITE" id="PS51186">
    <property type="entry name" value="GNAT"/>
    <property type="match status" value="1"/>
</dbReference>
<organism evidence="4 5">
    <name type="scientific">Capsulimonas corticalis</name>
    <dbReference type="NCBI Taxonomy" id="2219043"/>
    <lineage>
        <taxon>Bacteria</taxon>
        <taxon>Bacillati</taxon>
        <taxon>Armatimonadota</taxon>
        <taxon>Armatimonadia</taxon>
        <taxon>Capsulimonadales</taxon>
        <taxon>Capsulimonadaceae</taxon>
        <taxon>Capsulimonas</taxon>
    </lineage>
</organism>
<dbReference type="EMBL" id="AP025739">
    <property type="protein sequence ID" value="BDI28514.1"/>
    <property type="molecule type" value="Genomic_DNA"/>
</dbReference>
<dbReference type="Pfam" id="PF00583">
    <property type="entry name" value="Acetyltransf_1"/>
    <property type="match status" value="1"/>
</dbReference>
<dbReference type="PANTHER" id="PTHR10545">
    <property type="entry name" value="DIAMINE N-ACETYLTRANSFERASE"/>
    <property type="match status" value="1"/>
</dbReference>
<reference evidence="4 5" key="1">
    <citation type="journal article" date="2019" name="Int. J. Syst. Evol. Microbiol.">
        <title>Capsulimonas corticalis gen. nov., sp. nov., an aerobic capsulated bacterium, of a novel bacterial order, Capsulimonadales ord. nov., of the class Armatimonadia of the phylum Armatimonadetes.</title>
        <authorList>
            <person name="Li J."/>
            <person name="Kudo C."/>
            <person name="Tonouchi A."/>
        </authorList>
    </citation>
    <scope>NUCLEOTIDE SEQUENCE [LARGE SCALE GENOMIC DNA]</scope>
    <source>
        <strain evidence="4 5">AX-7</strain>
    </source>
</reference>
<comment type="similarity">
    <text evidence="1">Belongs to the acetyltransferase family.</text>
</comment>
<sequence>METPIIRRAERADADSLISLITALADFERLPPPDADARARLIDHGFGDRPKFEAYLAEIDGAPGPVGYAFIFETYSTFLAKPTLYLEDLFVLPDHRKRGVGKALLSHCIALAHERGCGRMEWTCLDWNVNAQKVYEGLGANRMKEWYLYRLMIEGDGAI</sequence>
<gene>
    <name evidence="4" type="ORF">CCAX7_005650</name>
</gene>
<proteinExistence type="inferred from homology"/>
<evidence type="ECO:0000256" key="1">
    <source>
        <dbReference type="ARBA" id="ARBA00008694"/>
    </source>
</evidence>
<evidence type="ECO:0000256" key="3">
    <source>
        <dbReference type="ARBA" id="ARBA00023315"/>
    </source>
</evidence>
<keyword evidence="3" id="KW-0012">Acyltransferase</keyword>
<evidence type="ECO:0000313" key="5">
    <source>
        <dbReference type="Proteomes" id="UP000287394"/>
    </source>
</evidence>
<evidence type="ECO:0000313" key="4">
    <source>
        <dbReference type="EMBL" id="BDI28514.1"/>
    </source>
</evidence>
<evidence type="ECO:0000256" key="2">
    <source>
        <dbReference type="ARBA" id="ARBA00022679"/>
    </source>
</evidence>
<dbReference type="SUPFAM" id="SSF55729">
    <property type="entry name" value="Acyl-CoA N-acyltransferases (Nat)"/>
    <property type="match status" value="1"/>
</dbReference>
<dbReference type="Gene3D" id="3.40.630.30">
    <property type="match status" value="1"/>
</dbReference>